<dbReference type="InterPro" id="IPR001279">
    <property type="entry name" value="Metallo-B-lactamas"/>
</dbReference>
<dbReference type="InterPro" id="IPR050855">
    <property type="entry name" value="NDM-1-like"/>
</dbReference>
<protein>
    <submittedName>
        <fullName evidence="3">Glyoxylase, beta-lactamase superfamily II</fullName>
    </submittedName>
</protein>
<dbReference type="OrthoDB" id="420651at2"/>
<sequence length="326" mass="35700">MNRPRAIVLLLSWATFGIVCSASTSATLELRSQQLGPHTYYVQGSAGPASRENRGFNSNAGFVVTSGGVVVFDALGTPALGQALLAEIRRRTSAPIRRVILSHYHADHAYGLGPLRTAGAEIWAHPGARLYLDSELARLRQVQRREALAPWVPADFQLVEPDHWLDGDLSFVLGDVTFEVRHVGPAHSPEDLSMLVLPDGVMFAGDLVFAGRIPFLGEADSARWLAALDRLDDPRARILVPGHGAASTDWHSALRLTRTYLTDLRAQMRQAVADLLPFDEAYARADWRAWSSLAGFAEGHRANAYTVYLEMERESLTEPPATASPE</sequence>
<dbReference type="AlphaFoldDB" id="A0A1I2HY86"/>
<evidence type="ECO:0000256" key="1">
    <source>
        <dbReference type="SAM" id="SignalP"/>
    </source>
</evidence>
<dbReference type="EMBL" id="FOOC01000002">
    <property type="protein sequence ID" value="SFF34862.1"/>
    <property type="molecule type" value="Genomic_DNA"/>
</dbReference>
<dbReference type="PANTHER" id="PTHR42951:SF20">
    <property type="entry name" value="BETA LACTAMASE"/>
    <property type="match status" value="1"/>
</dbReference>
<keyword evidence="4" id="KW-1185">Reference proteome</keyword>
<dbReference type="Gene3D" id="3.60.15.10">
    <property type="entry name" value="Ribonuclease Z/Hydroxyacylglutathione hydrolase-like"/>
    <property type="match status" value="1"/>
</dbReference>
<organism evidence="3 4">
    <name type="scientific">Fontimonas thermophila</name>
    <dbReference type="NCBI Taxonomy" id="1076937"/>
    <lineage>
        <taxon>Bacteria</taxon>
        <taxon>Pseudomonadati</taxon>
        <taxon>Pseudomonadota</taxon>
        <taxon>Gammaproteobacteria</taxon>
        <taxon>Nevskiales</taxon>
        <taxon>Nevskiaceae</taxon>
        <taxon>Fontimonas</taxon>
    </lineage>
</organism>
<dbReference type="SMART" id="SM00849">
    <property type="entry name" value="Lactamase_B"/>
    <property type="match status" value="1"/>
</dbReference>
<dbReference type="Pfam" id="PF00753">
    <property type="entry name" value="Lactamase_B"/>
    <property type="match status" value="1"/>
</dbReference>
<accession>A0A1I2HY86</accession>
<keyword evidence="1" id="KW-0732">Signal</keyword>
<dbReference type="InterPro" id="IPR036866">
    <property type="entry name" value="RibonucZ/Hydroxyglut_hydro"/>
</dbReference>
<dbReference type="CDD" id="cd16282">
    <property type="entry name" value="metallo-hydrolase-like_MBL-fold"/>
    <property type="match status" value="1"/>
</dbReference>
<evidence type="ECO:0000259" key="2">
    <source>
        <dbReference type="SMART" id="SM00849"/>
    </source>
</evidence>
<feature type="domain" description="Metallo-beta-lactamase" evidence="2">
    <location>
        <begin position="57"/>
        <end position="243"/>
    </location>
</feature>
<gene>
    <name evidence="3" type="ORF">SAMN04488120_102342</name>
</gene>
<name>A0A1I2HY86_9GAMM</name>
<evidence type="ECO:0000313" key="3">
    <source>
        <dbReference type="EMBL" id="SFF34862.1"/>
    </source>
</evidence>
<feature type="signal peptide" evidence="1">
    <location>
        <begin position="1"/>
        <end position="21"/>
    </location>
</feature>
<dbReference type="STRING" id="1076937.SAMN04488120_102342"/>
<dbReference type="PANTHER" id="PTHR42951">
    <property type="entry name" value="METALLO-BETA-LACTAMASE DOMAIN-CONTAINING"/>
    <property type="match status" value="1"/>
</dbReference>
<proteinExistence type="predicted"/>
<dbReference type="SUPFAM" id="SSF56281">
    <property type="entry name" value="Metallo-hydrolase/oxidoreductase"/>
    <property type="match status" value="1"/>
</dbReference>
<feature type="chain" id="PRO_5011504136" evidence="1">
    <location>
        <begin position="22"/>
        <end position="326"/>
    </location>
</feature>
<dbReference type="Proteomes" id="UP000199771">
    <property type="component" value="Unassembled WGS sequence"/>
</dbReference>
<evidence type="ECO:0000313" key="4">
    <source>
        <dbReference type="Proteomes" id="UP000199771"/>
    </source>
</evidence>
<reference evidence="3 4" key="1">
    <citation type="submission" date="2016-10" db="EMBL/GenBank/DDBJ databases">
        <authorList>
            <person name="de Groot N.N."/>
        </authorList>
    </citation>
    <scope>NUCLEOTIDE SEQUENCE [LARGE SCALE GENOMIC DNA]</scope>
    <source>
        <strain evidence="3 4">DSM 23609</strain>
    </source>
</reference>